<accession>A0A0E9XEF1</accession>
<evidence type="ECO:0000313" key="2">
    <source>
        <dbReference type="EMBL" id="JAI00064.1"/>
    </source>
</evidence>
<dbReference type="AlphaFoldDB" id="A0A0E9XEF1"/>
<proteinExistence type="predicted"/>
<reference evidence="2" key="1">
    <citation type="submission" date="2014-11" db="EMBL/GenBank/DDBJ databases">
        <authorList>
            <person name="Amaro Gonzalez C."/>
        </authorList>
    </citation>
    <scope>NUCLEOTIDE SEQUENCE</scope>
</reference>
<sequence>MEEDGTGVVLKGSGSTRSSEVKSV</sequence>
<evidence type="ECO:0000256" key="1">
    <source>
        <dbReference type="SAM" id="MobiDB-lite"/>
    </source>
</evidence>
<dbReference type="EMBL" id="GBXM01008514">
    <property type="protein sequence ID" value="JAI00064.1"/>
    <property type="molecule type" value="Transcribed_RNA"/>
</dbReference>
<reference evidence="2" key="2">
    <citation type="journal article" date="2015" name="Fish Shellfish Immunol.">
        <title>Early steps in the European eel (Anguilla anguilla)-Vibrio vulnificus interaction in the gills: Role of the RtxA13 toxin.</title>
        <authorList>
            <person name="Callol A."/>
            <person name="Pajuelo D."/>
            <person name="Ebbesson L."/>
            <person name="Teles M."/>
            <person name="MacKenzie S."/>
            <person name="Amaro C."/>
        </authorList>
    </citation>
    <scope>NUCLEOTIDE SEQUENCE</scope>
</reference>
<protein>
    <submittedName>
        <fullName evidence="2">Uncharacterized protein</fullName>
    </submittedName>
</protein>
<organism evidence="2">
    <name type="scientific">Anguilla anguilla</name>
    <name type="common">European freshwater eel</name>
    <name type="synonym">Muraena anguilla</name>
    <dbReference type="NCBI Taxonomy" id="7936"/>
    <lineage>
        <taxon>Eukaryota</taxon>
        <taxon>Metazoa</taxon>
        <taxon>Chordata</taxon>
        <taxon>Craniata</taxon>
        <taxon>Vertebrata</taxon>
        <taxon>Euteleostomi</taxon>
        <taxon>Actinopterygii</taxon>
        <taxon>Neopterygii</taxon>
        <taxon>Teleostei</taxon>
        <taxon>Anguilliformes</taxon>
        <taxon>Anguillidae</taxon>
        <taxon>Anguilla</taxon>
    </lineage>
</organism>
<feature type="region of interest" description="Disordered" evidence="1">
    <location>
        <begin position="1"/>
        <end position="24"/>
    </location>
</feature>
<name>A0A0E9XEF1_ANGAN</name>